<dbReference type="AlphaFoldDB" id="A0AAU9TMJ1"/>
<dbReference type="Pfam" id="PF00246">
    <property type="entry name" value="Peptidase_M14"/>
    <property type="match status" value="1"/>
</dbReference>
<dbReference type="PANTHER" id="PTHR11705">
    <property type="entry name" value="PROTEASE FAMILY M14 CARBOXYPEPTIDASE A,B"/>
    <property type="match status" value="1"/>
</dbReference>
<dbReference type="GO" id="GO:0005615">
    <property type="term" value="C:extracellular space"/>
    <property type="evidence" value="ECO:0007669"/>
    <property type="project" value="TreeGrafter"/>
</dbReference>
<dbReference type="SUPFAM" id="SSF54897">
    <property type="entry name" value="Protease propeptides/inhibitors"/>
    <property type="match status" value="1"/>
</dbReference>
<comment type="caution">
    <text evidence="14">The sequence shown here is derived from an EMBL/GenBank/DDBJ whole genome shotgun (WGS) entry which is preliminary data.</text>
</comment>
<evidence type="ECO:0000313" key="14">
    <source>
        <dbReference type="EMBL" id="CAH2088366.1"/>
    </source>
</evidence>
<comment type="similarity">
    <text evidence="2 11">Belongs to the peptidase M14 family.</text>
</comment>
<accession>A0AAU9TMJ1</accession>
<dbReference type="InterPro" id="IPR003146">
    <property type="entry name" value="M14A_act_pep"/>
</dbReference>
<keyword evidence="9" id="KW-0482">Metalloprotease</keyword>
<dbReference type="GO" id="GO:0004181">
    <property type="term" value="F:metallocarboxypeptidase activity"/>
    <property type="evidence" value="ECO:0007669"/>
    <property type="project" value="InterPro"/>
</dbReference>
<dbReference type="Gene3D" id="3.40.630.10">
    <property type="entry name" value="Zn peptidases"/>
    <property type="match status" value="1"/>
</dbReference>
<dbReference type="SMART" id="SM00631">
    <property type="entry name" value="Zn_pept"/>
    <property type="match status" value="1"/>
</dbReference>
<feature type="signal peptide" evidence="12">
    <location>
        <begin position="1"/>
        <end position="17"/>
    </location>
</feature>
<dbReference type="SUPFAM" id="SSF53187">
    <property type="entry name" value="Zn-dependent exopeptidases"/>
    <property type="match status" value="1"/>
</dbReference>
<dbReference type="InterPro" id="IPR036990">
    <property type="entry name" value="M14A-like_propep"/>
</dbReference>
<evidence type="ECO:0000256" key="5">
    <source>
        <dbReference type="ARBA" id="ARBA00022723"/>
    </source>
</evidence>
<feature type="chain" id="PRO_5043885797" description="Peptidase M14 domain-containing protein" evidence="12">
    <location>
        <begin position="18"/>
        <end position="413"/>
    </location>
</feature>
<dbReference type="Pfam" id="PF02244">
    <property type="entry name" value="Propep_M14"/>
    <property type="match status" value="1"/>
</dbReference>
<dbReference type="GO" id="GO:0006508">
    <property type="term" value="P:proteolysis"/>
    <property type="evidence" value="ECO:0007669"/>
    <property type="project" value="UniProtKB-KW"/>
</dbReference>
<dbReference type="PANTHER" id="PTHR11705:SF91">
    <property type="entry name" value="FI01817P-RELATED"/>
    <property type="match status" value="1"/>
</dbReference>
<keyword evidence="3" id="KW-0121">Carboxypeptidase</keyword>
<evidence type="ECO:0000259" key="13">
    <source>
        <dbReference type="PROSITE" id="PS52035"/>
    </source>
</evidence>
<evidence type="ECO:0000256" key="1">
    <source>
        <dbReference type="ARBA" id="ARBA00001947"/>
    </source>
</evidence>
<keyword evidence="8" id="KW-0862">Zinc</keyword>
<evidence type="ECO:0000256" key="12">
    <source>
        <dbReference type="SAM" id="SignalP"/>
    </source>
</evidence>
<evidence type="ECO:0000256" key="4">
    <source>
        <dbReference type="ARBA" id="ARBA00022670"/>
    </source>
</evidence>
<proteinExistence type="inferred from homology"/>
<keyword evidence="15" id="KW-1185">Reference proteome</keyword>
<evidence type="ECO:0000313" key="15">
    <source>
        <dbReference type="Proteomes" id="UP001153954"/>
    </source>
</evidence>
<evidence type="ECO:0000256" key="7">
    <source>
        <dbReference type="ARBA" id="ARBA00022801"/>
    </source>
</evidence>
<reference evidence="14" key="1">
    <citation type="submission" date="2022-03" db="EMBL/GenBank/DDBJ databases">
        <authorList>
            <person name="Tunstrom K."/>
        </authorList>
    </citation>
    <scope>NUCLEOTIDE SEQUENCE</scope>
</reference>
<comment type="caution">
    <text evidence="11">Lacks conserved residue(s) required for the propagation of feature annotation.</text>
</comment>
<evidence type="ECO:0000256" key="9">
    <source>
        <dbReference type="ARBA" id="ARBA00023049"/>
    </source>
</evidence>
<comment type="cofactor">
    <cofactor evidence="1">
        <name>Zn(2+)</name>
        <dbReference type="ChEBI" id="CHEBI:29105"/>
    </cofactor>
</comment>
<name>A0AAU9TMJ1_EUPED</name>
<dbReference type="FunFam" id="3.40.630.10:FF:000084">
    <property type="entry name" value="Carboxypeptidase B2"/>
    <property type="match status" value="1"/>
</dbReference>
<sequence>MFLIFYIIISILSRVICKNELYMGYRIYNIDLKTKEQESKLHLLKSDLIDFWRKPSYKHNITGRAIVPPSHVEWFEDKLNEINVTRDVVIQDVYEYLKERDISNDNATDGVFDFESYHRYDKILDYMKSIERVYANSSETLIELVEAGTTDENRPLVYLRITGKSSTPVQKSVVVIEAAINPREWITVPAALNIVNKTVEESQRRFLENLEWIVIPVLNPDGYEYTHTNVRLWTKSRSTRSNLGQICPGVNINRNFNIDWLASDSSSSPCSHIYGGIEPFSEPESRLIRRLLEEYGRNIKLYISLQNNGGFVSYPWQYERAASGMFRQHHLLGLDMIKAMGTNYTLDVGSEALGDRVSGTSTDYAMDNGVLYTFNLNVEKEGSDEVIIPESNIKPIADSIWNAVAIAAESIMN</sequence>
<evidence type="ECO:0000256" key="3">
    <source>
        <dbReference type="ARBA" id="ARBA00022645"/>
    </source>
</evidence>
<dbReference type="GO" id="GO:0008270">
    <property type="term" value="F:zinc ion binding"/>
    <property type="evidence" value="ECO:0007669"/>
    <property type="project" value="InterPro"/>
</dbReference>
<evidence type="ECO:0000256" key="6">
    <source>
        <dbReference type="ARBA" id="ARBA00022729"/>
    </source>
</evidence>
<protein>
    <recommendedName>
        <fullName evidence="13">Peptidase M14 domain-containing protein</fullName>
    </recommendedName>
</protein>
<evidence type="ECO:0000256" key="2">
    <source>
        <dbReference type="ARBA" id="ARBA00005988"/>
    </source>
</evidence>
<keyword evidence="6 12" id="KW-0732">Signal</keyword>
<dbReference type="EMBL" id="CAKOGL010000007">
    <property type="protein sequence ID" value="CAH2088366.1"/>
    <property type="molecule type" value="Genomic_DNA"/>
</dbReference>
<keyword evidence="5" id="KW-0479">Metal-binding</keyword>
<organism evidence="14 15">
    <name type="scientific">Euphydryas editha</name>
    <name type="common">Edith's checkerspot</name>
    <dbReference type="NCBI Taxonomy" id="104508"/>
    <lineage>
        <taxon>Eukaryota</taxon>
        <taxon>Metazoa</taxon>
        <taxon>Ecdysozoa</taxon>
        <taxon>Arthropoda</taxon>
        <taxon>Hexapoda</taxon>
        <taxon>Insecta</taxon>
        <taxon>Pterygota</taxon>
        <taxon>Neoptera</taxon>
        <taxon>Endopterygota</taxon>
        <taxon>Lepidoptera</taxon>
        <taxon>Glossata</taxon>
        <taxon>Ditrysia</taxon>
        <taxon>Papilionoidea</taxon>
        <taxon>Nymphalidae</taxon>
        <taxon>Nymphalinae</taxon>
        <taxon>Euphydryas</taxon>
    </lineage>
</organism>
<evidence type="ECO:0000256" key="11">
    <source>
        <dbReference type="PROSITE-ProRule" id="PRU01379"/>
    </source>
</evidence>
<keyword evidence="7" id="KW-0378">Hydrolase</keyword>
<evidence type="ECO:0000256" key="8">
    <source>
        <dbReference type="ARBA" id="ARBA00022833"/>
    </source>
</evidence>
<dbReference type="Gene3D" id="3.30.70.340">
    <property type="entry name" value="Metallocarboxypeptidase-like"/>
    <property type="match status" value="1"/>
</dbReference>
<keyword evidence="4" id="KW-0645">Protease</keyword>
<feature type="domain" description="Peptidase M14" evidence="13">
    <location>
        <begin position="116"/>
        <end position="411"/>
    </location>
</feature>
<dbReference type="PROSITE" id="PS52035">
    <property type="entry name" value="PEPTIDASE_M14"/>
    <property type="match status" value="1"/>
</dbReference>
<evidence type="ECO:0000256" key="10">
    <source>
        <dbReference type="ARBA" id="ARBA00023157"/>
    </source>
</evidence>
<gene>
    <name evidence="14" type="ORF">EEDITHA_LOCUS4533</name>
</gene>
<dbReference type="Proteomes" id="UP001153954">
    <property type="component" value="Unassembled WGS sequence"/>
</dbReference>
<keyword evidence="10" id="KW-1015">Disulfide bond</keyword>
<dbReference type="InterPro" id="IPR000834">
    <property type="entry name" value="Peptidase_M14"/>
</dbReference>